<feature type="domain" description="Predicted DNA-binding protein ribbon-helix-helix" evidence="1">
    <location>
        <begin position="5"/>
        <end position="45"/>
    </location>
</feature>
<protein>
    <submittedName>
        <fullName evidence="2">Ribbon-helix-helix domain-containing protein</fullName>
    </submittedName>
</protein>
<name>A0A7D6ZK93_9CLOT</name>
<dbReference type="KEGG" id="cint:HZF06_11710"/>
<accession>A0A7D6ZK93</accession>
<sequence>MLVHRTRIGNSIDTKLFTKLKKYSEDTGIPMSKLLDEAIADLLKKRKVK</sequence>
<gene>
    <name evidence="2" type="ORF">HZF06_11710</name>
</gene>
<evidence type="ECO:0000313" key="2">
    <source>
        <dbReference type="EMBL" id="QLY82219.1"/>
    </source>
</evidence>
<dbReference type="AlphaFoldDB" id="A0A7D6ZK93"/>
<dbReference type="InterPro" id="IPR038733">
    <property type="entry name" value="Predicted_DNA_bind_prot_RHH"/>
</dbReference>
<dbReference type="Proteomes" id="UP000512286">
    <property type="component" value="Chromosome"/>
</dbReference>
<evidence type="ECO:0000259" key="1">
    <source>
        <dbReference type="Pfam" id="PF12651"/>
    </source>
</evidence>
<dbReference type="EMBL" id="CP059378">
    <property type="protein sequence ID" value="QLY82219.1"/>
    <property type="molecule type" value="Genomic_DNA"/>
</dbReference>
<reference evidence="2 3" key="1">
    <citation type="submission" date="2020-07" db="EMBL/GenBank/DDBJ databases">
        <title>Electron transfer.</title>
        <authorList>
            <person name="Huang L."/>
            <person name="Liu X."/>
            <person name="Zhou S."/>
        </authorList>
    </citation>
    <scope>NUCLEOTIDE SEQUENCE [LARGE SCALE GENOMIC DNA]</scope>
    <source>
        <strain evidence="2 3">Lx1</strain>
    </source>
</reference>
<dbReference type="Pfam" id="PF12651">
    <property type="entry name" value="RHH_3"/>
    <property type="match status" value="1"/>
</dbReference>
<organism evidence="2 3">
    <name type="scientific">Clostridium intestinale</name>
    <dbReference type="NCBI Taxonomy" id="36845"/>
    <lineage>
        <taxon>Bacteria</taxon>
        <taxon>Bacillati</taxon>
        <taxon>Bacillota</taxon>
        <taxon>Clostridia</taxon>
        <taxon>Eubacteriales</taxon>
        <taxon>Clostridiaceae</taxon>
        <taxon>Clostridium</taxon>
    </lineage>
</organism>
<proteinExistence type="predicted"/>
<dbReference type="RefSeq" id="WP_181603611.1">
    <property type="nucleotide sequence ID" value="NZ_CP059378.1"/>
</dbReference>
<evidence type="ECO:0000313" key="3">
    <source>
        <dbReference type="Proteomes" id="UP000512286"/>
    </source>
</evidence>